<dbReference type="Proteomes" id="UP001642484">
    <property type="component" value="Unassembled WGS sequence"/>
</dbReference>
<protein>
    <submittedName>
        <fullName evidence="2">Uncharacterized protein</fullName>
    </submittedName>
</protein>
<feature type="region of interest" description="Disordered" evidence="1">
    <location>
        <begin position="449"/>
        <end position="482"/>
    </location>
</feature>
<sequence length="482" mass="54378">MDAPLDECSWPRFKLKAGFMVNMARASLKQVLGLCGSKATKPRGITLSCAPDACAAACLITMALRPESVEDWCQLMPHLLEENGWNKAMVTSDAALMNTSCPWGGHLIKFELKEITIHEAPADPANVMVRPEVRSLHPDQCPINGITVNSVDFVVPGEAVVEATSSWSIVRLCAVLFGDMAGQVMDYFFDAGSVAWHQEVRRNYPKAGDSGCAFYKEEAEDRSYEFMILVRPSATKETFTVYVVLRVYEDRFAQWAQEHFRLVLSSARSTAVSYLNRPGIAELRKQDERFYVTLAMQSFKRGMPLLPAFVTETALTEIDAGGPYGLRRWLRYEPNSQKFHLSSYLQVFLARLGYQVNTYESLDGQTLVPYQCVVRRDEWELVRERFLQAYALQKTAYRRANGGSGAPGMHEEVGPKFLGKCEFSMHLQERLEKLMEPRLVVRKTFFDLEDPSEPSEEDEPGPTCRPSRRPKTTALGRPVLVV</sequence>
<reference evidence="2 3" key="1">
    <citation type="submission" date="2024-02" db="EMBL/GenBank/DDBJ databases">
        <authorList>
            <person name="Chen Y."/>
            <person name="Shah S."/>
            <person name="Dougan E. K."/>
            <person name="Thang M."/>
            <person name="Chan C."/>
        </authorList>
    </citation>
    <scope>NUCLEOTIDE SEQUENCE [LARGE SCALE GENOMIC DNA]</scope>
</reference>
<proteinExistence type="predicted"/>
<dbReference type="EMBL" id="CAXAMN010016446">
    <property type="protein sequence ID" value="CAK9048215.1"/>
    <property type="molecule type" value="Genomic_DNA"/>
</dbReference>
<keyword evidence="3" id="KW-1185">Reference proteome</keyword>
<feature type="compositionally biased region" description="Acidic residues" evidence="1">
    <location>
        <begin position="449"/>
        <end position="460"/>
    </location>
</feature>
<organism evidence="2 3">
    <name type="scientific">Durusdinium trenchii</name>
    <dbReference type="NCBI Taxonomy" id="1381693"/>
    <lineage>
        <taxon>Eukaryota</taxon>
        <taxon>Sar</taxon>
        <taxon>Alveolata</taxon>
        <taxon>Dinophyceae</taxon>
        <taxon>Suessiales</taxon>
        <taxon>Symbiodiniaceae</taxon>
        <taxon>Durusdinium</taxon>
    </lineage>
</organism>
<evidence type="ECO:0000256" key="1">
    <source>
        <dbReference type="SAM" id="MobiDB-lite"/>
    </source>
</evidence>
<name>A0ABP0MDI2_9DINO</name>
<comment type="caution">
    <text evidence="2">The sequence shown here is derived from an EMBL/GenBank/DDBJ whole genome shotgun (WGS) entry which is preliminary data.</text>
</comment>
<gene>
    <name evidence="2" type="ORF">CCMP2556_LOCUS24851</name>
</gene>
<accession>A0ABP0MDI2</accession>
<evidence type="ECO:0000313" key="3">
    <source>
        <dbReference type="Proteomes" id="UP001642484"/>
    </source>
</evidence>
<evidence type="ECO:0000313" key="2">
    <source>
        <dbReference type="EMBL" id="CAK9048215.1"/>
    </source>
</evidence>